<comment type="caution">
    <text evidence="1">The sequence shown here is derived from an EMBL/GenBank/DDBJ whole genome shotgun (WGS) entry which is preliminary data.</text>
</comment>
<dbReference type="RefSeq" id="WP_149081274.1">
    <property type="nucleotide sequence ID" value="NZ_VTAW01000010.1"/>
</dbReference>
<dbReference type="InterPro" id="IPR023393">
    <property type="entry name" value="START-like_dom_sf"/>
</dbReference>
<reference evidence="1 2" key="1">
    <citation type="submission" date="2019-08" db="EMBL/GenBank/DDBJ databases">
        <title>Archaea genome.</title>
        <authorList>
            <person name="Kajale S."/>
            <person name="Shouche Y."/>
            <person name="Deshpande N."/>
            <person name="Sharma A."/>
        </authorList>
    </citation>
    <scope>NUCLEOTIDE SEQUENCE [LARGE SCALE GENOMIC DNA]</scope>
    <source>
        <strain evidence="1 2">ESP3B_9</strain>
    </source>
</reference>
<evidence type="ECO:0000313" key="2">
    <source>
        <dbReference type="Proteomes" id="UP000324104"/>
    </source>
</evidence>
<accession>A0A5D5AMS1</accession>
<protein>
    <submittedName>
        <fullName evidence="1">SRPBCC family protein</fullName>
    </submittedName>
</protein>
<proteinExistence type="predicted"/>
<dbReference type="Proteomes" id="UP000324104">
    <property type="component" value="Unassembled WGS sequence"/>
</dbReference>
<gene>
    <name evidence="1" type="ORF">FYC77_09530</name>
</gene>
<keyword evidence="2" id="KW-1185">Reference proteome</keyword>
<dbReference type="EMBL" id="VTAW01000010">
    <property type="protein sequence ID" value="TYT62187.1"/>
    <property type="molecule type" value="Genomic_DNA"/>
</dbReference>
<organism evidence="1 2">
    <name type="scientific">Natrialba swarupiae</name>
    <dbReference type="NCBI Taxonomy" id="2448032"/>
    <lineage>
        <taxon>Archaea</taxon>
        <taxon>Methanobacteriati</taxon>
        <taxon>Methanobacteriota</taxon>
        <taxon>Stenosarchaea group</taxon>
        <taxon>Halobacteria</taxon>
        <taxon>Halobacteriales</taxon>
        <taxon>Natrialbaceae</taxon>
        <taxon>Natrialba</taxon>
    </lineage>
</organism>
<dbReference type="Gene3D" id="3.30.530.20">
    <property type="match status" value="1"/>
</dbReference>
<name>A0A5D5AMS1_9EURY</name>
<dbReference type="InterPro" id="IPR019587">
    <property type="entry name" value="Polyketide_cyclase/dehydratase"/>
</dbReference>
<dbReference type="Pfam" id="PF10604">
    <property type="entry name" value="Polyketide_cyc2"/>
    <property type="match status" value="1"/>
</dbReference>
<dbReference type="AlphaFoldDB" id="A0A5D5AMS1"/>
<sequence length="146" mass="16562">MTRVQRRRTPDGDRVEISQVLAVAPERAWELLADTMRWPDWSPVVREVESTDRCVREGTTGRIRVPGVWLPFTVTSRTDRRWTWRVPCVPSAGHRVDDLGDRRCRVVFEVPFHAAGSVPICLEALENIESALAEDRTAAGEPEADQ</sequence>
<evidence type="ECO:0000313" key="1">
    <source>
        <dbReference type="EMBL" id="TYT62187.1"/>
    </source>
</evidence>
<dbReference type="SUPFAM" id="SSF55961">
    <property type="entry name" value="Bet v1-like"/>
    <property type="match status" value="1"/>
</dbReference>